<dbReference type="Pfam" id="PF12680">
    <property type="entry name" value="SnoaL_2"/>
    <property type="match status" value="1"/>
</dbReference>
<organism evidence="2 3">
    <name type="scientific">Bradyrhizobium jicamae</name>
    <dbReference type="NCBI Taxonomy" id="280332"/>
    <lineage>
        <taxon>Bacteria</taxon>
        <taxon>Pseudomonadati</taxon>
        <taxon>Pseudomonadota</taxon>
        <taxon>Alphaproteobacteria</taxon>
        <taxon>Hyphomicrobiales</taxon>
        <taxon>Nitrobacteraceae</taxon>
        <taxon>Bradyrhizobium</taxon>
    </lineage>
</organism>
<name>A0ABS5FKB1_9BRAD</name>
<dbReference type="CDD" id="cd00531">
    <property type="entry name" value="NTF2_like"/>
    <property type="match status" value="1"/>
</dbReference>
<dbReference type="SUPFAM" id="SSF54427">
    <property type="entry name" value="NTF2-like"/>
    <property type="match status" value="1"/>
</dbReference>
<feature type="domain" description="SnoaL-like" evidence="1">
    <location>
        <begin position="11"/>
        <end position="113"/>
    </location>
</feature>
<accession>A0ABS5FKB1</accession>
<evidence type="ECO:0000313" key="3">
    <source>
        <dbReference type="Proteomes" id="UP001315278"/>
    </source>
</evidence>
<dbReference type="InterPro" id="IPR037401">
    <property type="entry name" value="SnoaL-like"/>
</dbReference>
<proteinExistence type="predicted"/>
<dbReference type="Gene3D" id="3.10.450.50">
    <property type="match status" value="1"/>
</dbReference>
<gene>
    <name evidence="2" type="ORF">JQ615_17650</name>
</gene>
<reference evidence="3" key="1">
    <citation type="journal article" date="2021" name="ISME J.">
        <title>Evolutionary origin and ecological implication of a unique nif island in free-living Bradyrhizobium lineages.</title>
        <authorList>
            <person name="Tao J."/>
        </authorList>
    </citation>
    <scope>NUCLEOTIDE SEQUENCE [LARGE SCALE GENOMIC DNA]</scope>
    <source>
        <strain evidence="3">SZCCT0434</strain>
    </source>
</reference>
<evidence type="ECO:0000313" key="2">
    <source>
        <dbReference type="EMBL" id="MBR0797220.1"/>
    </source>
</evidence>
<protein>
    <submittedName>
        <fullName evidence="2">Nuclear transport factor 2 family protein</fullName>
    </submittedName>
</protein>
<dbReference type="EMBL" id="JAFCJH010000016">
    <property type="protein sequence ID" value="MBR0797220.1"/>
    <property type="molecule type" value="Genomic_DNA"/>
</dbReference>
<dbReference type="RefSeq" id="WP_212398868.1">
    <property type="nucleotide sequence ID" value="NZ_JAFCJH010000016.1"/>
</dbReference>
<sequence length="124" mass="13553">MTKQMTLERATEFGAAWNSLDPDLVASFFTEDGVYHASVGPDRLGKTYTGRAEIRNGVKAFFDRFPGGKFENLKVVVTGDIGSFEWDFVAIGPDGKSTTIAGCDLLKFRGDHVAIKNAFRKAKG</sequence>
<comment type="caution">
    <text evidence="2">The sequence shown here is derived from an EMBL/GenBank/DDBJ whole genome shotgun (WGS) entry which is preliminary data.</text>
</comment>
<dbReference type="Proteomes" id="UP001315278">
    <property type="component" value="Unassembled WGS sequence"/>
</dbReference>
<evidence type="ECO:0000259" key="1">
    <source>
        <dbReference type="Pfam" id="PF12680"/>
    </source>
</evidence>
<keyword evidence="3" id="KW-1185">Reference proteome</keyword>
<dbReference type="InterPro" id="IPR032710">
    <property type="entry name" value="NTF2-like_dom_sf"/>
</dbReference>